<proteinExistence type="predicted"/>
<feature type="transmembrane region" description="Helical" evidence="6">
    <location>
        <begin position="89"/>
        <end position="108"/>
    </location>
</feature>
<dbReference type="InterPro" id="IPR036259">
    <property type="entry name" value="MFS_trans_sf"/>
</dbReference>
<dbReference type="AlphaFoldDB" id="A0A8H4PWF5"/>
<dbReference type="GO" id="GO:0016020">
    <property type="term" value="C:membrane"/>
    <property type="evidence" value="ECO:0007669"/>
    <property type="project" value="UniProtKB-SubCell"/>
</dbReference>
<dbReference type="Pfam" id="PF07690">
    <property type="entry name" value="MFS_1"/>
    <property type="match status" value="1"/>
</dbReference>
<sequence>MTMDQEKNAITSPLPHGPARDDDDGGHVTRHSTVARTAWASESLSLPREAFFVFVICMAQFCTQAAFMGTLVLLRVIGQTFNVTSPPHLAWLVAGYSLTVGTFIMFSGRLGDVFGYKRMLIIGFCWFSLWSLIAGLSVFSSFKLAVFSRVLQGIGPAICLPNALAILGTAYPPGHRKAMVFAFFGAVAPIGGVCGGLFASLLTMAWWPWALWAMAIWLAILAVAGTIAIPQLPSKTLPTRGWRAWVQVLDLPGACVGVVALILFNFAWAQAPIDGWATPAVLVPLILGMILFALFIFVEARLSSVPLLPFDAVNAEVAFVLAAVVCGWATFGIWTLYLVQILEDVRHLSPLLTTAWFSPVTVSGALAAIVTGKLLGPLQVKPAAVMTLALGAFTVGAILTAFAPTDQTYWGQIFVSMVVLPWGMDMSFPAATLILSNAVPKEHQGIGASLVNTVVNYGIALGVGFAGTVESHLHRGGLTSADRLVGFQGALYMGVGLAGLGLLISLVFLWRETLATRRGLTAC</sequence>
<feature type="transmembrane region" description="Helical" evidence="6">
    <location>
        <begin position="244"/>
        <end position="264"/>
    </location>
</feature>
<organism evidence="8 9">
    <name type="scientific">Ophiocordyceps sinensis</name>
    <dbReference type="NCBI Taxonomy" id="72228"/>
    <lineage>
        <taxon>Eukaryota</taxon>
        <taxon>Fungi</taxon>
        <taxon>Dikarya</taxon>
        <taxon>Ascomycota</taxon>
        <taxon>Pezizomycotina</taxon>
        <taxon>Sordariomycetes</taxon>
        <taxon>Hypocreomycetidae</taxon>
        <taxon>Hypocreales</taxon>
        <taxon>Ophiocordycipitaceae</taxon>
        <taxon>Ophiocordyceps</taxon>
    </lineage>
</organism>
<evidence type="ECO:0000256" key="4">
    <source>
        <dbReference type="ARBA" id="ARBA00023136"/>
    </source>
</evidence>
<evidence type="ECO:0000313" key="9">
    <source>
        <dbReference type="Proteomes" id="UP000557566"/>
    </source>
</evidence>
<feature type="transmembrane region" description="Helical" evidence="6">
    <location>
        <begin position="447"/>
        <end position="469"/>
    </location>
</feature>
<feature type="transmembrane region" description="Helical" evidence="6">
    <location>
        <begin position="317"/>
        <end position="339"/>
    </location>
</feature>
<reference evidence="8 9" key="1">
    <citation type="journal article" date="2020" name="Genome Biol. Evol.">
        <title>A new high-quality draft genome assembly of the Chinese cordyceps Ophiocordyceps sinensis.</title>
        <authorList>
            <person name="Shu R."/>
            <person name="Zhang J."/>
            <person name="Meng Q."/>
            <person name="Zhang H."/>
            <person name="Zhou G."/>
            <person name="Li M."/>
            <person name="Wu P."/>
            <person name="Zhao Y."/>
            <person name="Chen C."/>
            <person name="Qin Q."/>
        </authorList>
    </citation>
    <scope>NUCLEOTIDE SEQUENCE [LARGE SCALE GENOMIC DNA]</scope>
    <source>
        <strain evidence="8 9">IOZ07</strain>
    </source>
</reference>
<dbReference type="Gene3D" id="1.20.1250.20">
    <property type="entry name" value="MFS general substrate transporter like domains"/>
    <property type="match status" value="2"/>
</dbReference>
<gene>
    <name evidence="8" type="ORF">G6O67_003491</name>
</gene>
<feature type="transmembrane region" description="Helical" evidence="6">
    <location>
        <begin position="383"/>
        <end position="403"/>
    </location>
</feature>
<dbReference type="PROSITE" id="PS50850">
    <property type="entry name" value="MFS"/>
    <property type="match status" value="1"/>
</dbReference>
<evidence type="ECO:0000256" key="3">
    <source>
        <dbReference type="ARBA" id="ARBA00022989"/>
    </source>
</evidence>
<dbReference type="CDD" id="cd17476">
    <property type="entry name" value="MFS_Amf1_MDR_like"/>
    <property type="match status" value="1"/>
</dbReference>
<dbReference type="GO" id="GO:0022857">
    <property type="term" value="F:transmembrane transporter activity"/>
    <property type="evidence" value="ECO:0007669"/>
    <property type="project" value="InterPro"/>
</dbReference>
<keyword evidence="4 6" id="KW-0472">Membrane</keyword>
<dbReference type="EMBL" id="JAAVMX010000003">
    <property type="protein sequence ID" value="KAF4511719.1"/>
    <property type="molecule type" value="Genomic_DNA"/>
</dbReference>
<evidence type="ECO:0000256" key="2">
    <source>
        <dbReference type="ARBA" id="ARBA00022692"/>
    </source>
</evidence>
<evidence type="ECO:0000313" key="8">
    <source>
        <dbReference type="EMBL" id="KAF4511719.1"/>
    </source>
</evidence>
<name>A0A8H4PWF5_9HYPO</name>
<keyword evidence="2 6" id="KW-0812">Transmembrane</keyword>
<feature type="region of interest" description="Disordered" evidence="5">
    <location>
        <begin position="1"/>
        <end position="27"/>
    </location>
</feature>
<comment type="subcellular location">
    <subcellularLocation>
        <location evidence="1">Membrane</location>
        <topology evidence="1">Multi-pass membrane protein</topology>
    </subcellularLocation>
</comment>
<dbReference type="InterPro" id="IPR020846">
    <property type="entry name" value="MFS_dom"/>
</dbReference>
<feature type="transmembrane region" description="Helical" evidence="6">
    <location>
        <begin position="489"/>
        <end position="510"/>
    </location>
</feature>
<feature type="transmembrane region" description="Helical" evidence="6">
    <location>
        <begin position="178"/>
        <end position="203"/>
    </location>
</feature>
<feature type="transmembrane region" description="Helical" evidence="6">
    <location>
        <begin position="51"/>
        <end position="77"/>
    </location>
</feature>
<evidence type="ECO:0000256" key="5">
    <source>
        <dbReference type="SAM" id="MobiDB-lite"/>
    </source>
</evidence>
<evidence type="ECO:0000256" key="6">
    <source>
        <dbReference type="SAM" id="Phobius"/>
    </source>
</evidence>
<protein>
    <recommendedName>
        <fullName evidence="7">Major facilitator superfamily (MFS) profile domain-containing protein</fullName>
    </recommendedName>
</protein>
<evidence type="ECO:0000259" key="7">
    <source>
        <dbReference type="PROSITE" id="PS50850"/>
    </source>
</evidence>
<dbReference type="PANTHER" id="PTHR42718">
    <property type="entry name" value="MAJOR FACILITATOR SUPERFAMILY MULTIDRUG TRANSPORTER MFSC"/>
    <property type="match status" value="1"/>
</dbReference>
<feature type="transmembrane region" description="Helical" evidence="6">
    <location>
        <begin position="276"/>
        <end position="297"/>
    </location>
</feature>
<feature type="transmembrane region" description="Helical" evidence="6">
    <location>
        <begin position="409"/>
        <end position="435"/>
    </location>
</feature>
<comment type="caution">
    <text evidence="8">The sequence shown here is derived from an EMBL/GenBank/DDBJ whole genome shotgun (WGS) entry which is preliminary data.</text>
</comment>
<feature type="transmembrane region" description="Helical" evidence="6">
    <location>
        <begin position="120"/>
        <end position="142"/>
    </location>
</feature>
<dbReference type="OrthoDB" id="2428527at2759"/>
<dbReference type="Proteomes" id="UP000557566">
    <property type="component" value="Unassembled WGS sequence"/>
</dbReference>
<feature type="transmembrane region" description="Helical" evidence="6">
    <location>
        <begin position="351"/>
        <end position="371"/>
    </location>
</feature>
<dbReference type="SUPFAM" id="SSF103473">
    <property type="entry name" value="MFS general substrate transporter"/>
    <property type="match status" value="1"/>
</dbReference>
<keyword evidence="3 6" id="KW-1133">Transmembrane helix</keyword>
<feature type="transmembrane region" description="Helical" evidence="6">
    <location>
        <begin position="209"/>
        <end position="232"/>
    </location>
</feature>
<feature type="transmembrane region" description="Helical" evidence="6">
    <location>
        <begin position="154"/>
        <end position="171"/>
    </location>
</feature>
<keyword evidence="9" id="KW-1185">Reference proteome</keyword>
<feature type="domain" description="Major facilitator superfamily (MFS) profile" evidence="7">
    <location>
        <begin position="52"/>
        <end position="513"/>
    </location>
</feature>
<accession>A0A8H4PWF5</accession>
<dbReference type="InterPro" id="IPR011701">
    <property type="entry name" value="MFS"/>
</dbReference>
<dbReference type="PANTHER" id="PTHR42718:SF1">
    <property type="entry name" value="LOW AFFINITY AMMONIUM TRANSPORTER"/>
    <property type="match status" value="1"/>
</dbReference>
<evidence type="ECO:0000256" key="1">
    <source>
        <dbReference type="ARBA" id="ARBA00004141"/>
    </source>
</evidence>